<reference evidence="1" key="1">
    <citation type="submission" date="2021-06" db="EMBL/GenBank/DDBJ databases">
        <authorList>
            <person name="Kallberg Y."/>
            <person name="Tangrot J."/>
            <person name="Rosling A."/>
        </authorList>
    </citation>
    <scope>NUCLEOTIDE SEQUENCE</scope>
    <source>
        <strain evidence="1">28 12/20/2015</strain>
    </source>
</reference>
<sequence>MDIEKPESQITPVVLITNDNSLQPQTNKPDDRFTLITQRKKKDKKNKKDLATHK</sequence>
<organism evidence="1 2">
    <name type="scientific">Cetraspora pellucida</name>
    <dbReference type="NCBI Taxonomy" id="1433469"/>
    <lineage>
        <taxon>Eukaryota</taxon>
        <taxon>Fungi</taxon>
        <taxon>Fungi incertae sedis</taxon>
        <taxon>Mucoromycota</taxon>
        <taxon>Glomeromycotina</taxon>
        <taxon>Glomeromycetes</taxon>
        <taxon>Diversisporales</taxon>
        <taxon>Gigasporaceae</taxon>
        <taxon>Cetraspora</taxon>
    </lineage>
</organism>
<gene>
    <name evidence="1" type="ORF">SPELUC_LOCUS158</name>
</gene>
<proteinExistence type="predicted"/>
<dbReference type="EMBL" id="CAJVPW010000042">
    <property type="protein sequence ID" value="CAG8440750.1"/>
    <property type="molecule type" value="Genomic_DNA"/>
</dbReference>
<feature type="non-terminal residue" evidence="1">
    <location>
        <position position="54"/>
    </location>
</feature>
<dbReference type="Proteomes" id="UP000789366">
    <property type="component" value="Unassembled WGS sequence"/>
</dbReference>
<accession>A0ACA9JX75</accession>
<keyword evidence="2" id="KW-1185">Reference proteome</keyword>
<name>A0ACA9JX75_9GLOM</name>
<protein>
    <submittedName>
        <fullName evidence="1">6670_t:CDS:1</fullName>
    </submittedName>
</protein>
<evidence type="ECO:0000313" key="1">
    <source>
        <dbReference type="EMBL" id="CAG8440750.1"/>
    </source>
</evidence>
<comment type="caution">
    <text evidence="1">The sequence shown here is derived from an EMBL/GenBank/DDBJ whole genome shotgun (WGS) entry which is preliminary data.</text>
</comment>
<evidence type="ECO:0000313" key="2">
    <source>
        <dbReference type="Proteomes" id="UP000789366"/>
    </source>
</evidence>